<dbReference type="AlphaFoldDB" id="H2XUV3"/>
<reference evidence="2" key="1">
    <citation type="journal article" date="2002" name="Science">
        <title>The draft genome of Ciona intestinalis: insights into chordate and vertebrate origins.</title>
        <authorList>
            <person name="Dehal P."/>
            <person name="Satou Y."/>
            <person name="Campbell R.K."/>
            <person name="Chapman J."/>
            <person name="Degnan B."/>
            <person name="De Tomaso A."/>
            <person name="Davidson B."/>
            <person name="Di Gregorio A."/>
            <person name="Gelpke M."/>
            <person name="Goodstein D.M."/>
            <person name="Harafuji N."/>
            <person name="Hastings K.E."/>
            <person name="Ho I."/>
            <person name="Hotta K."/>
            <person name="Huang W."/>
            <person name="Kawashima T."/>
            <person name="Lemaire P."/>
            <person name="Martinez D."/>
            <person name="Meinertzhagen I.A."/>
            <person name="Necula S."/>
            <person name="Nonaka M."/>
            <person name="Putnam N."/>
            <person name="Rash S."/>
            <person name="Saiga H."/>
            <person name="Satake M."/>
            <person name="Terry A."/>
            <person name="Yamada L."/>
            <person name="Wang H.G."/>
            <person name="Awazu S."/>
            <person name="Azumi K."/>
            <person name="Boore J."/>
            <person name="Branno M."/>
            <person name="Chin-Bow S."/>
            <person name="DeSantis R."/>
            <person name="Doyle S."/>
            <person name="Francino P."/>
            <person name="Keys D.N."/>
            <person name="Haga S."/>
            <person name="Hayashi H."/>
            <person name="Hino K."/>
            <person name="Imai K.S."/>
            <person name="Inaba K."/>
            <person name="Kano S."/>
            <person name="Kobayashi K."/>
            <person name="Kobayashi M."/>
            <person name="Lee B.I."/>
            <person name="Makabe K.W."/>
            <person name="Manohar C."/>
            <person name="Matassi G."/>
            <person name="Medina M."/>
            <person name="Mochizuki Y."/>
            <person name="Mount S."/>
            <person name="Morishita T."/>
            <person name="Miura S."/>
            <person name="Nakayama A."/>
            <person name="Nishizaka S."/>
            <person name="Nomoto H."/>
            <person name="Ohta F."/>
            <person name="Oishi K."/>
            <person name="Rigoutsos I."/>
            <person name="Sano M."/>
            <person name="Sasaki A."/>
            <person name="Sasakura Y."/>
            <person name="Shoguchi E."/>
            <person name="Shin-i T."/>
            <person name="Spagnuolo A."/>
            <person name="Stainier D."/>
            <person name="Suzuki M.M."/>
            <person name="Tassy O."/>
            <person name="Takatori N."/>
            <person name="Tokuoka M."/>
            <person name="Yagi K."/>
            <person name="Yoshizaki F."/>
            <person name="Wada S."/>
            <person name="Zhang C."/>
            <person name="Hyatt P.D."/>
            <person name="Larimer F."/>
            <person name="Detter C."/>
            <person name="Doggett N."/>
            <person name="Glavina T."/>
            <person name="Hawkins T."/>
            <person name="Richardson P."/>
            <person name="Lucas S."/>
            <person name="Kohara Y."/>
            <person name="Levine M."/>
            <person name="Satoh N."/>
            <person name="Rokhsar D.S."/>
        </authorList>
    </citation>
    <scope>NUCLEOTIDE SEQUENCE [LARGE SCALE GENOMIC DNA]</scope>
</reference>
<accession>H2XUV3</accession>
<proteinExistence type="predicted"/>
<dbReference type="Ensembl" id="ENSCINT00000034371.1">
    <property type="protein sequence ID" value="ENSCINP00000033437.1"/>
    <property type="gene ID" value="ENSCING00000022518.1"/>
</dbReference>
<dbReference type="Proteomes" id="UP000008144">
    <property type="component" value="Unassembled WGS sequence"/>
</dbReference>
<dbReference type="InParanoid" id="H2XUV3"/>
<reference evidence="1" key="3">
    <citation type="submission" date="2025-09" db="UniProtKB">
        <authorList>
            <consortium name="Ensembl"/>
        </authorList>
    </citation>
    <scope>IDENTIFICATION</scope>
</reference>
<keyword evidence="2" id="KW-1185">Reference proteome</keyword>
<evidence type="ECO:0000313" key="2">
    <source>
        <dbReference type="Proteomes" id="UP000008144"/>
    </source>
</evidence>
<organism evidence="1 2">
    <name type="scientific">Ciona intestinalis</name>
    <name type="common">Transparent sea squirt</name>
    <name type="synonym">Ascidia intestinalis</name>
    <dbReference type="NCBI Taxonomy" id="7719"/>
    <lineage>
        <taxon>Eukaryota</taxon>
        <taxon>Metazoa</taxon>
        <taxon>Chordata</taxon>
        <taxon>Tunicata</taxon>
        <taxon>Ascidiacea</taxon>
        <taxon>Phlebobranchia</taxon>
        <taxon>Cionidae</taxon>
        <taxon>Ciona</taxon>
    </lineage>
</organism>
<name>H2XUV3_CIOIN</name>
<dbReference type="HOGENOM" id="CLU_2873421_0_0_1"/>
<protein>
    <submittedName>
        <fullName evidence="1">Uncharacterized protein</fullName>
    </submittedName>
</protein>
<sequence>MHFLLSMTVIYTITLSFVVHDISLFKFPKLFFIQLEFHSKPTVLSQKFFCSLFMTVLYAIKTLY</sequence>
<reference evidence="1" key="2">
    <citation type="submission" date="2025-08" db="UniProtKB">
        <authorList>
            <consortium name="Ensembl"/>
        </authorList>
    </citation>
    <scope>IDENTIFICATION</scope>
</reference>
<evidence type="ECO:0000313" key="1">
    <source>
        <dbReference type="Ensembl" id="ENSCINP00000033437.1"/>
    </source>
</evidence>